<dbReference type="PANTHER" id="PTHR21096">
    <property type="entry name" value="PROTEIN FAM136A"/>
    <property type="match status" value="1"/>
</dbReference>
<proteinExistence type="inferred from homology"/>
<comment type="caution">
    <text evidence="3">The sequence shown here is derived from an EMBL/GenBank/DDBJ whole genome shotgun (WGS) entry which is preliminary data.</text>
</comment>
<evidence type="ECO:0000256" key="2">
    <source>
        <dbReference type="SAM" id="MobiDB-lite"/>
    </source>
</evidence>
<dbReference type="AlphaFoldDB" id="A0A8T1VZI0"/>
<comment type="similarity">
    <text evidence="1">Belongs to the FAM136 family.</text>
</comment>
<dbReference type="PANTHER" id="PTHR21096:SF0">
    <property type="entry name" value="PROTEIN FAM136A"/>
    <property type="match status" value="1"/>
</dbReference>
<evidence type="ECO:0000256" key="1">
    <source>
        <dbReference type="ARBA" id="ARBA00009952"/>
    </source>
</evidence>
<accession>A0A8T1VZI0</accession>
<dbReference type="InterPro" id="IPR008560">
    <property type="entry name" value="DUF842_euk"/>
</dbReference>
<reference evidence="3" key="1">
    <citation type="submission" date="2021-02" db="EMBL/GenBank/DDBJ databases">
        <authorList>
            <person name="Palmer J.M."/>
        </authorList>
    </citation>
    <scope>NUCLEOTIDE SEQUENCE</scope>
    <source>
        <strain evidence="3">SCRP734</strain>
    </source>
</reference>
<evidence type="ECO:0000313" key="4">
    <source>
        <dbReference type="Proteomes" id="UP000694044"/>
    </source>
</evidence>
<evidence type="ECO:0000313" key="3">
    <source>
        <dbReference type="EMBL" id="KAG7386346.1"/>
    </source>
</evidence>
<gene>
    <name evidence="3" type="ORF">PHYPSEUDO_000381</name>
</gene>
<dbReference type="OrthoDB" id="9975421at2759"/>
<protein>
    <recommendedName>
        <fullName evidence="5">Protein FAM136A</fullName>
    </recommendedName>
</protein>
<sequence>MADAKLQDAVTKMVDRLDRTLLRGLQRDGYLCAAQVFENRSWSSEQLAAAVERCQMPTQQLNQFMQQEMQNFQSRIQRCAQDCQDKAQDALPAGGSPSESQLARAQKDMDKCVGRCVDAHVSLLPNVSSRIEQAVAQVKQQQQQQQ</sequence>
<name>A0A8T1VZI0_9STRA</name>
<evidence type="ECO:0008006" key="5">
    <source>
        <dbReference type="Google" id="ProtNLM"/>
    </source>
</evidence>
<keyword evidence="4" id="KW-1185">Reference proteome</keyword>
<feature type="region of interest" description="Disordered" evidence="2">
    <location>
        <begin position="87"/>
        <end position="106"/>
    </location>
</feature>
<dbReference type="GO" id="GO:0005737">
    <property type="term" value="C:cytoplasm"/>
    <property type="evidence" value="ECO:0007669"/>
    <property type="project" value="TreeGrafter"/>
</dbReference>
<organism evidence="3 4">
    <name type="scientific">Phytophthora pseudosyringae</name>
    <dbReference type="NCBI Taxonomy" id="221518"/>
    <lineage>
        <taxon>Eukaryota</taxon>
        <taxon>Sar</taxon>
        <taxon>Stramenopiles</taxon>
        <taxon>Oomycota</taxon>
        <taxon>Peronosporomycetes</taxon>
        <taxon>Peronosporales</taxon>
        <taxon>Peronosporaceae</taxon>
        <taxon>Phytophthora</taxon>
    </lineage>
</organism>
<dbReference type="EMBL" id="JAGDFM010000102">
    <property type="protein sequence ID" value="KAG7386346.1"/>
    <property type="molecule type" value="Genomic_DNA"/>
</dbReference>
<dbReference type="Proteomes" id="UP000694044">
    <property type="component" value="Unassembled WGS sequence"/>
</dbReference>
<dbReference type="Pfam" id="PF05811">
    <property type="entry name" value="DUF842"/>
    <property type="match status" value="1"/>
</dbReference>